<organism evidence="1">
    <name type="scientific">Caudovirales sp. ctaix4</name>
    <dbReference type="NCBI Taxonomy" id="2827635"/>
    <lineage>
        <taxon>Viruses</taxon>
        <taxon>Duplodnaviria</taxon>
        <taxon>Heunggongvirae</taxon>
        <taxon>Uroviricota</taxon>
        <taxon>Caudoviricetes</taxon>
    </lineage>
</organism>
<evidence type="ECO:0000313" key="1">
    <source>
        <dbReference type="EMBL" id="DAF46181.1"/>
    </source>
</evidence>
<sequence length="483" mass="51422">MSKHGIFIHEEGTALAAPISGNCAVQVVIGTAPVNMAANPAEVVNKPILANSAQEAMAALGYCTDFKNYTLCQSMYVTGNIYQISPVVYINVLDPAKHKKNLEKQTVQVNQMQAVVKKAGILKEGLTVTGPSASPSLENGTDYTLSFDTEGNLVITLIAGKKGNDLTSLEVTGNILDPSMVKATDIVGAVDPSTGTETGAQLIRAVYPSLGIVPGLILAPGWSQTPEVGIALAAKAANINGVFKAMALLDLDTTKAKKYTDCKKVKEDSGYTSAFCTVLWPCDKVGEMVIAKSAVVAAMMAYQDSANGDVPNLSPSNKMLGVTGQCLADGTEVCIDQDQASTVNTCGVVTATNVNGWRCWGNYTGAYPGSNDAKDIWIPVRRMFNWHGNTFIQTYFNKVDDPMNQVLIESIVDSENIRCAAYAPDKWAGASIEYRKADNPTTDILAGKMTFRQKIAPYTPAQEINNTLSYDTDLLASVLGGGE</sequence>
<dbReference type="PANTHER" id="PTHR35861:SF2">
    <property type="entry name" value="FELS-2 PROPHAGE PROTEIN"/>
    <property type="match status" value="1"/>
</dbReference>
<dbReference type="PANTHER" id="PTHR35861">
    <property type="match status" value="1"/>
</dbReference>
<reference evidence="1" key="1">
    <citation type="journal article" date="2021" name="Proc. Natl. Acad. Sci. U.S.A.">
        <title>A Catalog of Tens of Thousands of Viruses from Human Metagenomes Reveals Hidden Associations with Chronic Diseases.</title>
        <authorList>
            <person name="Tisza M.J."/>
            <person name="Buck C.B."/>
        </authorList>
    </citation>
    <scope>NUCLEOTIDE SEQUENCE</scope>
    <source>
        <strain evidence="1">Ctaix4</strain>
    </source>
</reference>
<protein>
    <submittedName>
        <fullName evidence="1">Tail sheath tube</fullName>
    </submittedName>
</protein>
<proteinExistence type="predicted"/>
<dbReference type="EMBL" id="BK032533">
    <property type="protein sequence ID" value="DAF46181.1"/>
    <property type="molecule type" value="Genomic_DNA"/>
</dbReference>
<name>A0A8S5S566_9CAUD</name>
<dbReference type="InterPro" id="IPR052042">
    <property type="entry name" value="Tail_sheath_structural"/>
</dbReference>
<accession>A0A8S5S566</accession>